<evidence type="ECO:0000256" key="3">
    <source>
        <dbReference type="ARBA" id="ARBA00004496"/>
    </source>
</evidence>
<keyword evidence="7" id="KW-0597">Phosphoprotein</keyword>
<dbReference type="FunFam" id="3.30.530.20:FF:000009">
    <property type="entry name" value="StAR related lipid transfer domain containing 13"/>
    <property type="match status" value="1"/>
</dbReference>
<organism evidence="17 18">
    <name type="scientific">Oncorhynchus tshawytscha</name>
    <name type="common">Chinook salmon</name>
    <name type="synonym">Salmo tshawytscha</name>
    <dbReference type="NCBI Taxonomy" id="74940"/>
    <lineage>
        <taxon>Eukaryota</taxon>
        <taxon>Metazoa</taxon>
        <taxon>Chordata</taxon>
        <taxon>Craniata</taxon>
        <taxon>Vertebrata</taxon>
        <taxon>Euteleostomi</taxon>
        <taxon>Actinopterygii</taxon>
        <taxon>Neopterygii</taxon>
        <taxon>Teleostei</taxon>
        <taxon>Protacanthopterygii</taxon>
        <taxon>Salmoniformes</taxon>
        <taxon>Salmonidae</taxon>
        <taxon>Salmoninae</taxon>
        <taxon>Oncorhynchus</taxon>
    </lineage>
</organism>
<feature type="compositionally biased region" description="Acidic residues" evidence="14">
    <location>
        <begin position="494"/>
        <end position="509"/>
    </location>
</feature>
<dbReference type="SUPFAM" id="SSF47769">
    <property type="entry name" value="SAM/Pointed domain"/>
    <property type="match status" value="1"/>
</dbReference>
<keyword evidence="5" id="KW-0343">GTPase activation</keyword>
<feature type="domain" description="Rho-GAP" evidence="15">
    <location>
        <begin position="659"/>
        <end position="869"/>
    </location>
</feature>
<feature type="region of interest" description="Disordered" evidence="14">
    <location>
        <begin position="149"/>
        <end position="282"/>
    </location>
</feature>
<dbReference type="Ensembl" id="ENSOTST00005108100.2">
    <property type="protein sequence ID" value="ENSOTSP00005117150.1"/>
    <property type="gene ID" value="ENSOTSG00005046094.2"/>
</dbReference>
<dbReference type="GO" id="GO:0005925">
    <property type="term" value="C:focal adhesion"/>
    <property type="evidence" value="ECO:0007669"/>
    <property type="project" value="UniProtKB-SubCell"/>
</dbReference>
<dbReference type="GO" id="GO:0030036">
    <property type="term" value="P:actin cytoskeleton organization"/>
    <property type="evidence" value="ECO:0007669"/>
    <property type="project" value="TreeGrafter"/>
</dbReference>
<evidence type="ECO:0000256" key="4">
    <source>
        <dbReference type="ARBA" id="ARBA00014465"/>
    </source>
</evidence>
<dbReference type="Gene3D" id="3.30.530.20">
    <property type="match status" value="1"/>
</dbReference>
<feature type="region of interest" description="Disordered" evidence="14">
    <location>
        <begin position="309"/>
        <end position="356"/>
    </location>
</feature>
<dbReference type="SMART" id="SM00234">
    <property type="entry name" value="START"/>
    <property type="match status" value="1"/>
</dbReference>
<dbReference type="Proteomes" id="UP000694402">
    <property type="component" value="Unassembled WGS sequence"/>
</dbReference>
<evidence type="ECO:0000256" key="8">
    <source>
        <dbReference type="ARBA" id="ARBA00022949"/>
    </source>
</evidence>
<feature type="compositionally biased region" description="Polar residues" evidence="14">
    <location>
        <begin position="172"/>
        <end position="181"/>
    </location>
</feature>
<feature type="compositionally biased region" description="Low complexity" evidence="14">
    <location>
        <begin position="226"/>
        <end position="237"/>
    </location>
</feature>
<evidence type="ECO:0000313" key="17">
    <source>
        <dbReference type="Ensembl" id="ENSOTSP00005117150.1"/>
    </source>
</evidence>
<feature type="compositionally biased region" description="Acidic residues" evidence="14">
    <location>
        <begin position="545"/>
        <end position="558"/>
    </location>
</feature>
<feature type="compositionally biased region" description="Basic residues" evidence="14">
    <location>
        <begin position="238"/>
        <end position="248"/>
    </location>
</feature>
<feature type="compositionally biased region" description="Polar residues" evidence="14">
    <location>
        <begin position="427"/>
        <end position="440"/>
    </location>
</feature>
<dbReference type="AlphaFoldDB" id="A0AAZ3PLB6"/>
<reference evidence="17" key="2">
    <citation type="submission" date="2025-08" db="UniProtKB">
        <authorList>
            <consortium name="Ensembl"/>
        </authorList>
    </citation>
    <scope>IDENTIFICATION</scope>
</reference>
<sequence length="1107" mass="122241">MGESASSRHTMSPTATDFDPIKGILNLKGRLSVPSLAEMEAKEACTWLRAAGFPQYAQLYEDGLFPIEIVSVTRDHDFLDRDAIEALCRRLNTLNKCALMRLEISPQRKRSEDSDEEEPCAISGLWTFQRDSKRWSRLEELDVFFLPGGNQPPFPQVQRPSAGQGQLREGLSSESVLTDLSEQPEVASLHSSGSVGEGGIVDGATSSDATPAAGATRANSMASMCSSSGTGSETRGGKSTRSRAKSFLKRMESIRLRSATSNSKKKNGGGGRPSKLEISGPVIKEGLDDDKLRRLNCVDISTLNPTQTMTLNRNRSVSYSTQTSSEASSGSTVSTPSPVTRTRSHSTAVGASKRGGMYLEGFDPLSVFLQPPGEQQPPEREEEEEEEGVIFFYLPEGHKPGTFPKALGNGKQPPQSGNADPRYLGSRCQTRCGSTGSADSRLSFYDNVPNVAYQGEEDDGDNEEGEGPKLEDVLECVNGLQRFVNAWTDRVAAGEEDDEEEEEEGDSDSALDSASPCPSSPLQNRLEETDNGSDQDSTGNPLGEGEGEEGEGEEGEGEEAMRERRDSGVGASLTRSNRSKLRWPSFQASHRPSHSWAQRQMGCQSVLQMNLLQKLCLLQLTALLEKHTPTNKHGFSWAVPKFMKRIKVRDYKDRNVFGVPLLLNVQRTGQPLPQSIQQAMRYLRSQCLDQVGLFRKSGVKSRIQALRQMNETCGADGGGVSYEGQSAYDVADMLKQYFRDLPEPLLTSKLSETFLQIYQYMPKELRLQATRAAVLLLPDESREALQTLLCLLSDVTAAVAENQMTCANLAVCLAPSLFHLNTLRRKESSSPRGMNRKQPLGKPDQRDLNENLAATTGLAHMIQECRKLFRIPEEMSRCRNSYQEQALTPLRLEELGASSGGDGPMGCRTYLQDSLDALLKEAKDKFKGYDSCSTPELAELAYKKVHDGSPLRLWKASVEVPAGPEEVLTRVLREQGRWDEDLMESRVVETLGDRTEVYQYTRNTMAPHPTRDHLVLRTWVTDLPKGACALVCTSVDHGGAALLGVRANVLTSRYFIEPCSSNKSRLTHISRVDCRGRFPEWYNKLYGHLCASEVVRIRQSFTTQMDK</sequence>
<dbReference type="InterPro" id="IPR000198">
    <property type="entry name" value="RhoGAP_dom"/>
</dbReference>
<feature type="compositionally biased region" description="Low complexity" evidence="14">
    <location>
        <begin position="315"/>
        <end position="347"/>
    </location>
</feature>
<evidence type="ECO:0000256" key="9">
    <source>
        <dbReference type="ARBA" id="ARBA00023136"/>
    </source>
</evidence>
<comment type="subunit">
    <text evidence="13">Interacts with EF1A1, facilitates EF1A1 distribution to the membrane periphery and ruffles upon growth factor stimulation and suppresses cell migration. Interacts with tensin TNS1 (via N-terminus); the interaction is decreased by phosphorylation of TNS1. Interacts with TNS3 and PTEN; in resting cells, interacts with TNS3 (via C2 tensin-type domain) but, following growth factor stimulation, TNS3 and PTEN are phosphorylated which leads to weakened interaction with TNS3 and enhanced interaction with PTEN. Interacts (via C-terminus) with tensin TNS4 (via SH2 domain); the interaction is independent of tyrosine phosphorylation of DLC1.</text>
</comment>
<evidence type="ECO:0000313" key="18">
    <source>
        <dbReference type="Proteomes" id="UP000694402"/>
    </source>
</evidence>
<dbReference type="SMART" id="SM00324">
    <property type="entry name" value="RhoGAP"/>
    <property type="match status" value="1"/>
</dbReference>
<feature type="region of interest" description="Disordered" evidence="14">
    <location>
        <begin position="492"/>
        <end position="594"/>
    </location>
</feature>
<dbReference type="InterPro" id="IPR008936">
    <property type="entry name" value="Rho_GTPase_activation_prot"/>
</dbReference>
<evidence type="ECO:0000256" key="10">
    <source>
        <dbReference type="ARBA" id="ARBA00030542"/>
    </source>
</evidence>
<evidence type="ECO:0000256" key="14">
    <source>
        <dbReference type="SAM" id="MobiDB-lite"/>
    </source>
</evidence>
<dbReference type="PROSITE" id="PS50848">
    <property type="entry name" value="START"/>
    <property type="match status" value="1"/>
</dbReference>
<comment type="subcellular location">
    <subcellularLocation>
        <location evidence="2">Cell junction</location>
        <location evidence="2">Focal adhesion</location>
    </subcellularLocation>
    <subcellularLocation>
        <location evidence="3">Cytoplasm</location>
    </subcellularLocation>
    <subcellularLocation>
        <location evidence="1">Membrane</location>
        <topology evidence="1">Peripheral membrane protein</topology>
    </subcellularLocation>
</comment>
<dbReference type="InterPro" id="IPR001660">
    <property type="entry name" value="SAM"/>
</dbReference>
<dbReference type="Gene3D" id="1.10.287.2070">
    <property type="match status" value="1"/>
</dbReference>
<keyword evidence="8" id="KW-0965">Cell junction</keyword>
<dbReference type="Pfam" id="PF00620">
    <property type="entry name" value="RhoGAP"/>
    <property type="match status" value="1"/>
</dbReference>
<dbReference type="SUPFAM" id="SSF55961">
    <property type="entry name" value="Bet v1-like"/>
    <property type="match status" value="1"/>
</dbReference>
<feature type="region of interest" description="Disordered" evidence="14">
    <location>
        <begin position="824"/>
        <end position="847"/>
    </location>
</feature>
<dbReference type="CDD" id="cd04375">
    <property type="entry name" value="RhoGAP_DLC1"/>
    <property type="match status" value="1"/>
</dbReference>
<dbReference type="GO" id="GO:0045121">
    <property type="term" value="C:membrane raft"/>
    <property type="evidence" value="ECO:0007669"/>
    <property type="project" value="TreeGrafter"/>
</dbReference>
<reference evidence="17" key="3">
    <citation type="submission" date="2025-09" db="UniProtKB">
        <authorList>
            <consortium name="Ensembl"/>
        </authorList>
    </citation>
    <scope>IDENTIFICATION</scope>
</reference>
<evidence type="ECO:0000256" key="1">
    <source>
        <dbReference type="ARBA" id="ARBA00004170"/>
    </source>
</evidence>
<dbReference type="GO" id="GO:0035023">
    <property type="term" value="P:regulation of Rho protein signal transduction"/>
    <property type="evidence" value="ECO:0007669"/>
    <property type="project" value="TreeGrafter"/>
</dbReference>
<dbReference type="InterPro" id="IPR002913">
    <property type="entry name" value="START_lipid-bd_dom"/>
</dbReference>
<dbReference type="FunFam" id="1.10.555.10:FF:000007">
    <property type="entry name" value="rho GTPase-activating protein 7 isoform X2"/>
    <property type="match status" value="1"/>
</dbReference>
<evidence type="ECO:0000256" key="12">
    <source>
        <dbReference type="ARBA" id="ARBA00032733"/>
    </source>
</evidence>
<feature type="compositionally biased region" description="Acidic residues" evidence="14">
    <location>
        <begin position="455"/>
        <end position="465"/>
    </location>
</feature>
<dbReference type="GO" id="GO:0007165">
    <property type="term" value="P:signal transduction"/>
    <property type="evidence" value="ECO:0007669"/>
    <property type="project" value="InterPro"/>
</dbReference>
<dbReference type="GeneTree" id="ENSGT00950000183061"/>
<dbReference type="CDD" id="cd09538">
    <property type="entry name" value="SAM_DLC1_2-like"/>
    <property type="match status" value="1"/>
</dbReference>
<dbReference type="GO" id="GO:0008289">
    <property type="term" value="F:lipid binding"/>
    <property type="evidence" value="ECO:0007669"/>
    <property type="project" value="InterPro"/>
</dbReference>
<dbReference type="CDD" id="cd08869">
    <property type="entry name" value="START_RhoGAP"/>
    <property type="match status" value="1"/>
</dbReference>
<proteinExistence type="predicted"/>
<dbReference type="Gene3D" id="1.10.555.10">
    <property type="entry name" value="Rho GTPase activation protein"/>
    <property type="match status" value="1"/>
</dbReference>
<evidence type="ECO:0000256" key="11">
    <source>
        <dbReference type="ARBA" id="ARBA00030675"/>
    </source>
</evidence>
<dbReference type="Pfam" id="PF01852">
    <property type="entry name" value="START"/>
    <property type="match status" value="1"/>
</dbReference>
<dbReference type="InterPro" id="IPR023393">
    <property type="entry name" value="START-like_dom_sf"/>
</dbReference>
<evidence type="ECO:0000259" key="16">
    <source>
        <dbReference type="PROSITE" id="PS50848"/>
    </source>
</evidence>
<accession>A0AAZ3PLB6</accession>
<dbReference type="SUPFAM" id="SSF48350">
    <property type="entry name" value="GTPase activation domain, GAP"/>
    <property type="match status" value="1"/>
</dbReference>
<keyword evidence="18" id="KW-1185">Reference proteome</keyword>
<name>A0AAZ3PLB6_ONCTS</name>
<dbReference type="Pfam" id="PF07647">
    <property type="entry name" value="SAM_2"/>
    <property type="match status" value="1"/>
</dbReference>
<dbReference type="PROSITE" id="PS50238">
    <property type="entry name" value="RHOGAP"/>
    <property type="match status" value="1"/>
</dbReference>
<dbReference type="PANTHER" id="PTHR12659:SF2">
    <property type="entry name" value="RHO GTPASE-ACTIVATING PROTEIN 7"/>
    <property type="match status" value="1"/>
</dbReference>
<gene>
    <name evidence="17" type="primary">DLC1</name>
</gene>
<reference evidence="18" key="1">
    <citation type="journal article" date="2018" name="PLoS ONE">
        <title>Chinook salmon (Oncorhynchus tshawytscha) genome and transcriptome.</title>
        <authorList>
            <person name="Christensen K.A."/>
            <person name="Leong J.S."/>
            <person name="Sakhrani D."/>
            <person name="Biagi C.A."/>
            <person name="Minkley D.R."/>
            <person name="Withler R.E."/>
            <person name="Rondeau E.B."/>
            <person name="Koop B.F."/>
            <person name="Devlin R.H."/>
        </authorList>
    </citation>
    <scope>NUCLEOTIDE SEQUENCE [LARGE SCALE GENOMIC DNA]</scope>
</reference>
<dbReference type="InterPro" id="IPR013761">
    <property type="entry name" value="SAM/pointed_sf"/>
</dbReference>
<dbReference type="GO" id="GO:0005737">
    <property type="term" value="C:cytoplasm"/>
    <property type="evidence" value="ECO:0007669"/>
    <property type="project" value="UniProtKB-SubCell"/>
</dbReference>
<evidence type="ECO:0000256" key="5">
    <source>
        <dbReference type="ARBA" id="ARBA00022468"/>
    </source>
</evidence>
<dbReference type="PANTHER" id="PTHR12659">
    <property type="entry name" value="RHO-TYPE GTPASE ACTIVATING PROTEIN"/>
    <property type="match status" value="1"/>
</dbReference>
<keyword evidence="6" id="KW-0963">Cytoplasm</keyword>
<dbReference type="GO" id="GO:0005096">
    <property type="term" value="F:GTPase activator activity"/>
    <property type="evidence" value="ECO:0007669"/>
    <property type="project" value="UniProtKB-KW"/>
</dbReference>
<protein>
    <recommendedName>
        <fullName evidence="4">Rho GTPase-activating protein 7</fullName>
    </recommendedName>
    <alternativeName>
        <fullName evidence="11">Rho-type GTPase-activating protein 7</fullName>
    </alternativeName>
    <alternativeName>
        <fullName evidence="12">START domain-containing protein 12</fullName>
    </alternativeName>
    <alternativeName>
        <fullName evidence="10">StAR-related lipid transfer protein 12</fullName>
    </alternativeName>
</protein>
<feature type="domain" description="START" evidence="16">
    <location>
        <begin position="913"/>
        <end position="1107"/>
    </location>
</feature>
<keyword evidence="9" id="KW-0472">Membrane</keyword>
<feature type="region of interest" description="Disordered" evidence="14">
    <location>
        <begin position="401"/>
        <end position="470"/>
    </location>
</feature>
<evidence type="ECO:0000259" key="15">
    <source>
        <dbReference type="PROSITE" id="PS50238"/>
    </source>
</evidence>
<evidence type="ECO:0000256" key="13">
    <source>
        <dbReference type="ARBA" id="ARBA00046839"/>
    </source>
</evidence>
<evidence type="ECO:0000256" key="6">
    <source>
        <dbReference type="ARBA" id="ARBA00022490"/>
    </source>
</evidence>
<evidence type="ECO:0000256" key="7">
    <source>
        <dbReference type="ARBA" id="ARBA00022553"/>
    </source>
</evidence>
<evidence type="ECO:0000256" key="2">
    <source>
        <dbReference type="ARBA" id="ARBA00004246"/>
    </source>
</evidence>